<dbReference type="Proteomes" id="UP001500707">
    <property type="component" value="Unassembled WGS sequence"/>
</dbReference>
<organism evidence="2 3">
    <name type="scientific">Streptomyces osmaniensis</name>
    <dbReference type="NCBI Taxonomy" id="593134"/>
    <lineage>
        <taxon>Bacteria</taxon>
        <taxon>Bacillati</taxon>
        <taxon>Actinomycetota</taxon>
        <taxon>Actinomycetes</taxon>
        <taxon>Kitasatosporales</taxon>
        <taxon>Streptomycetaceae</taxon>
        <taxon>Streptomyces</taxon>
    </lineage>
</organism>
<evidence type="ECO:0000313" key="3">
    <source>
        <dbReference type="Proteomes" id="UP001500707"/>
    </source>
</evidence>
<feature type="compositionally biased region" description="Polar residues" evidence="1">
    <location>
        <begin position="88"/>
        <end position="101"/>
    </location>
</feature>
<feature type="region of interest" description="Disordered" evidence="1">
    <location>
        <begin position="75"/>
        <end position="105"/>
    </location>
</feature>
<accession>A0ABP6Z2H8</accession>
<dbReference type="EMBL" id="BAABCE010000043">
    <property type="protein sequence ID" value="GAA3596616.1"/>
    <property type="molecule type" value="Genomic_DNA"/>
</dbReference>
<comment type="caution">
    <text evidence="2">The sequence shown here is derived from an EMBL/GenBank/DDBJ whole genome shotgun (WGS) entry which is preliminary data.</text>
</comment>
<feature type="region of interest" description="Disordered" evidence="1">
    <location>
        <begin position="153"/>
        <end position="212"/>
    </location>
</feature>
<gene>
    <name evidence="2" type="ORF">GCM10022295_91820</name>
</gene>
<sequence length="212" mass="21908">MRSIDRSVPSRITNAFVDAVRIASARVGARSARRFGSLGDIPVGGRGSHAASGCELGIRVPHPQVGKCEQSLPARVQTPPAGADHSTALPQTSGEEAQSRTGHVDARRVDKHAKPLVETVLLVENPSNGAAWPRGTRRCLGPAAAEQAAVEEPAGLVAGGDRLLPRPGRPQGPKSGPSPVDRARPGSKHHIITDGQGIPLAVSGLGTGRRAC</sequence>
<keyword evidence="3" id="KW-1185">Reference proteome</keyword>
<reference evidence="3" key="1">
    <citation type="journal article" date="2019" name="Int. J. Syst. Evol. Microbiol.">
        <title>The Global Catalogue of Microorganisms (GCM) 10K type strain sequencing project: providing services to taxonomists for standard genome sequencing and annotation.</title>
        <authorList>
            <consortium name="The Broad Institute Genomics Platform"/>
            <consortium name="The Broad Institute Genome Sequencing Center for Infectious Disease"/>
            <person name="Wu L."/>
            <person name="Ma J."/>
        </authorList>
    </citation>
    <scope>NUCLEOTIDE SEQUENCE [LARGE SCALE GENOMIC DNA]</scope>
    <source>
        <strain evidence="3">JCM 17656</strain>
    </source>
</reference>
<name>A0ABP6Z2H8_9ACTN</name>
<proteinExistence type="predicted"/>
<evidence type="ECO:0000313" key="2">
    <source>
        <dbReference type="EMBL" id="GAA3596616.1"/>
    </source>
</evidence>
<evidence type="ECO:0000256" key="1">
    <source>
        <dbReference type="SAM" id="MobiDB-lite"/>
    </source>
</evidence>
<protein>
    <recommendedName>
        <fullName evidence="4">Transposase</fullName>
    </recommendedName>
</protein>
<evidence type="ECO:0008006" key="4">
    <source>
        <dbReference type="Google" id="ProtNLM"/>
    </source>
</evidence>
<feature type="compositionally biased region" description="Low complexity" evidence="1">
    <location>
        <begin position="153"/>
        <end position="173"/>
    </location>
</feature>